<reference evidence="2 3" key="1">
    <citation type="submission" date="2017-02" db="EMBL/GenBank/DDBJ databases">
        <title>Whole genome shotgun sequence of Pantoea agglomerans strain AS1 isolated from a cycad, Zamia floridana in Central Florida, USA.</title>
        <authorList>
            <person name="Lata P."/>
            <person name="Govindarajan S."/>
            <person name="Qi F."/>
            <person name="Li J.-L."/>
            <person name="Maurya S.K."/>
            <person name="Sahoo M.K."/>
        </authorList>
    </citation>
    <scope>NUCLEOTIDE SEQUENCE [LARGE SCALE GENOMIC DNA]</scope>
    <source>
        <strain evidence="2 3">AS1</strain>
    </source>
</reference>
<dbReference type="InterPro" id="IPR009326">
    <property type="entry name" value="DUF984"/>
</dbReference>
<dbReference type="PIRSF" id="PIRSF021320">
    <property type="entry name" value="DUF984"/>
    <property type="match status" value="1"/>
</dbReference>
<keyword evidence="3" id="KW-1185">Reference proteome</keyword>
<dbReference type="PANTHER" id="PTHR39203">
    <property type="entry name" value="CYTOPLASMIC PROTEIN-RELATED"/>
    <property type="match status" value="1"/>
</dbReference>
<protein>
    <submittedName>
        <fullName evidence="2">ASCH domain-containing protein</fullName>
    </submittedName>
</protein>
<dbReference type="PANTHER" id="PTHR39203:SF1">
    <property type="entry name" value="CYTOPLASMIC PROTEIN"/>
    <property type="match status" value="1"/>
</dbReference>
<sequence length="139" mass="15618">MSVSLEQLSDKYPDAHAWAFGDSPELADRLVTLVIAGKKVASCGSLQSWKADEAKPQPGSYSIVLDGAGQPRGVIRTTGLFLTRFDRVTPEMAMLEGEDDLSLESWRREHQRFFQQEGSFHPEMELVFETFQLVEVVQI</sequence>
<evidence type="ECO:0000259" key="1">
    <source>
        <dbReference type="SMART" id="SM01022"/>
    </source>
</evidence>
<dbReference type="EMBL" id="MWUE01000033">
    <property type="protein sequence ID" value="OQP30636.1"/>
    <property type="molecule type" value="Genomic_DNA"/>
</dbReference>
<dbReference type="Proteomes" id="UP000192769">
    <property type="component" value="Unassembled WGS sequence"/>
</dbReference>
<dbReference type="RefSeq" id="WP_081141865.1">
    <property type="nucleotide sequence ID" value="NZ_MWUE01000033.1"/>
</dbReference>
<evidence type="ECO:0000313" key="2">
    <source>
        <dbReference type="EMBL" id="OQP30636.1"/>
    </source>
</evidence>
<dbReference type="OrthoDB" id="9807542at2"/>
<dbReference type="CDD" id="cd06553">
    <property type="entry name" value="ASCH_Ef3133_like"/>
    <property type="match status" value="1"/>
</dbReference>
<gene>
    <name evidence="2" type="ORF">B2J69_20570</name>
</gene>
<feature type="domain" description="ASCH" evidence="1">
    <location>
        <begin position="18"/>
        <end position="135"/>
    </location>
</feature>
<dbReference type="Gene3D" id="3.10.400.10">
    <property type="entry name" value="Sulfate adenylyltransferase"/>
    <property type="match status" value="1"/>
</dbReference>
<dbReference type="InterPro" id="IPR015947">
    <property type="entry name" value="PUA-like_sf"/>
</dbReference>
<evidence type="ECO:0000313" key="3">
    <source>
        <dbReference type="Proteomes" id="UP000192769"/>
    </source>
</evidence>
<proteinExistence type="predicted"/>
<dbReference type="AlphaFoldDB" id="A0A1V9DA17"/>
<dbReference type="InterPro" id="IPR007374">
    <property type="entry name" value="ASCH_domain"/>
</dbReference>
<organism evidence="2 3">
    <name type="scientific">Pantoea latae</name>
    <dbReference type="NCBI Taxonomy" id="1964541"/>
    <lineage>
        <taxon>Bacteria</taxon>
        <taxon>Pseudomonadati</taxon>
        <taxon>Pseudomonadota</taxon>
        <taxon>Gammaproteobacteria</taxon>
        <taxon>Enterobacterales</taxon>
        <taxon>Erwiniaceae</taxon>
        <taxon>Pantoea</taxon>
    </lineage>
</organism>
<dbReference type="SMART" id="SM01022">
    <property type="entry name" value="ASCH"/>
    <property type="match status" value="1"/>
</dbReference>
<comment type="caution">
    <text evidence="2">The sequence shown here is derived from an EMBL/GenBank/DDBJ whole genome shotgun (WGS) entry which is preliminary data.</text>
</comment>
<accession>A0A1V9DA17</accession>
<name>A0A1V9DA17_9GAMM</name>
<dbReference type="SUPFAM" id="SSF88697">
    <property type="entry name" value="PUA domain-like"/>
    <property type="match status" value="1"/>
</dbReference>
<dbReference type="Pfam" id="PF04266">
    <property type="entry name" value="ASCH"/>
    <property type="match status" value="1"/>
</dbReference>